<keyword evidence="2" id="KW-0732">Signal</keyword>
<sequence length="177" mass="18915">MKRLGLFLIPALLGGCAAVGVNSPNHGFDDGNLYQYAARPLSSGQDAELTVWAPYMGLGQPQLYEALSHYAAREAQARGCTSYQLSNQTSGITNTLWRGQRYVRGNLLCTVAVPPAPVVTDMYPPIYSAPVAEPLVRPALKPTKAPARKKTVKKTVKKKKPAACACPAPTPAAKPKP</sequence>
<evidence type="ECO:0000313" key="4">
    <source>
        <dbReference type="Proteomes" id="UP000244173"/>
    </source>
</evidence>
<name>A0A2S0P9B1_9NEIS</name>
<evidence type="ECO:0000313" key="3">
    <source>
        <dbReference type="EMBL" id="AVY93893.1"/>
    </source>
</evidence>
<organism evidence="3 4">
    <name type="scientific">Microvirgula aerodenitrificans</name>
    <dbReference type="NCBI Taxonomy" id="57480"/>
    <lineage>
        <taxon>Bacteria</taxon>
        <taxon>Pseudomonadati</taxon>
        <taxon>Pseudomonadota</taxon>
        <taxon>Betaproteobacteria</taxon>
        <taxon>Neisseriales</taxon>
        <taxon>Aquaspirillaceae</taxon>
        <taxon>Microvirgula</taxon>
    </lineage>
</organism>
<protein>
    <recommendedName>
        <fullName evidence="5">Lipoprotein</fullName>
    </recommendedName>
</protein>
<feature type="chain" id="PRO_5015633856" description="Lipoprotein" evidence="2">
    <location>
        <begin position="18"/>
        <end position="177"/>
    </location>
</feature>
<dbReference type="STRING" id="1122240.GCA_000620105_02457"/>
<evidence type="ECO:0000256" key="2">
    <source>
        <dbReference type="SAM" id="SignalP"/>
    </source>
</evidence>
<proteinExistence type="predicted"/>
<dbReference type="EMBL" id="CP028519">
    <property type="protein sequence ID" value="AVY93893.1"/>
    <property type="molecule type" value="Genomic_DNA"/>
</dbReference>
<feature type="compositionally biased region" description="Basic residues" evidence="1">
    <location>
        <begin position="146"/>
        <end position="161"/>
    </location>
</feature>
<dbReference type="Proteomes" id="UP000244173">
    <property type="component" value="Chromosome"/>
</dbReference>
<evidence type="ECO:0008006" key="5">
    <source>
        <dbReference type="Google" id="ProtNLM"/>
    </source>
</evidence>
<gene>
    <name evidence="3" type="ORF">DAI18_07420</name>
</gene>
<feature type="region of interest" description="Disordered" evidence="1">
    <location>
        <begin position="142"/>
        <end position="177"/>
    </location>
</feature>
<reference evidence="3 4" key="1">
    <citation type="submission" date="2018-04" db="EMBL/GenBank/DDBJ databases">
        <title>Denitrifier Microvirgula.</title>
        <authorList>
            <person name="Anderson E."/>
            <person name="Jang J."/>
            <person name="Ishii S."/>
        </authorList>
    </citation>
    <scope>NUCLEOTIDE SEQUENCE [LARGE SCALE GENOMIC DNA]</scope>
    <source>
        <strain evidence="3 4">BE2.4</strain>
    </source>
</reference>
<keyword evidence="4" id="KW-1185">Reference proteome</keyword>
<feature type="signal peptide" evidence="2">
    <location>
        <begin position="1"/>
        <end position="17"/>
    </location>
</feature>
<dbReference type="PROSITE" id="PS51257">
    <property type="entry name" value="PROKAR_LIPOPROTEIN"/>
    <property type="match status" value="1"/>
</dbReference>
<dbReference type="AlphaFoldDB" id="A0A2S0P9B1"/>
<dbReference type="OrthoDB" id="9996075at2"/>
<feature type="compositionally biased region" description="Pro residues" evidence="1">
    <location>
        <begin position="168"/>
        <end position="177"/>
    </location>
</feature>
<accession>A0A2S0P9B1</accession>
<dbReference type="KEGG" id="maer:DAI18_07420"/>
<evidence type="ECO:0000256" key="1">
    <source>
        <dbReference type="SAM" id="MobiDB-lite"/>
    </source>
</evidence>
<dbReference type="RefSeq" id="WP_028499478.1">
    <property type="nucleotide sequence ID" value="NZ_CALFSO010000077.1"/>
</dbReference>